<name>A0ABU2H3M1_9ACTN</name>
<gene>
    <name evidence="1" type="ORF">RIF23_06300</name>
</gene>
<dbReference type="InterPro" id="IPR036410">
    <property type="entry name" value="HSP_DnaJ_Cys-rich_dom_sf"/>
</dbReference>
<dbReference type="Gene3D" id="6.20.20.10">
    <property type="match status" value="1"/>
</dbReference>
<accession>A0ABU2H3M1</accession>
<comment type="caution">
    <text evidence="1">The sequence shown here is derived from an EMBL/GenBank/DDBJ whole genome shotgun (WGS) entry which is preliminary data.</text>
</comment>
<evidence type="ECO:0000313" key="1">
    <source>
        <dbReference type="EMBL" id="MDS1269903.1"/>
    </source>
</evidence>
<proteinExistence type="predicted"/>
<evidence type="ECO:0000313" key="2">
    <source>
        <dbReference type="Proteomes" id="UP001250214"/>
    </source>
</evidence>
<dbReference type="SUPFAM" id="SSF57938">
    <property type="entry name" value="DnaJ/Hsp40 cysteine-rich domain"/>
    <property type="match status" value="1"/>
</dbReference>
<evidence type="ECO:0008006" key="3">
    <source>
        <dbReference type="Google" id="ProtNLM"/>
    </source>
</evidence>
<protein>
    <recommendedName>
        <fullName evidence="3">Molecular chaperone DnaJ</fullName>
    </recommendedName>
</protein>
<dbReference type="EMBL" id="JAVLVT010000002">
    <property type="protein sequence ID" value="MDS1269903.1"/>
    <property type="molecule type" value="Genomic_DNA"/>
</dbReference>
<keyword evidence="2" id="KW-1185">Reference proteome</keyword>
<organism evidence="1 2">
    <name type="scientific">Lipingzhangella rawalii</name>
    <dbReference type="NCBI Taxonomy" id="2055835"/>
    <lineage>
        <taxon>Bacteria</taxon>
        <taxon>Bacillati</taxon>
        <taxon>Actinomycetota</taxon>
        <taxon>Actinomycetes</taxon>
        <taxon>Streptosporangiales</taxon>
        <taxon>Nocardiopsidaceae</taxon>
        <taxon>Lipingzhangella</taxon>
    </lineage>
</organism>
<sequence length="54" mass="5491">MDLAIVCPSCQGAGYRVVVVGYAGSDTAGEMMVPRECAACSGTGRVVTSGWSYA</sequence>
<dbReference type="Proteomes" id="UP001250214">
    <property type="component" value="Unassembled WGS sequence"/>
</dbReference>
<reference evidence="2" key="1">
    <citation type="submission" date="2023-07" db="EMBL/GenBank/DDBJ databases">
        <title>Novel species in the genus Lipingzhangella isolated from Sambhar Salt Lake.</title>
        <authorList>
            <person name="Jiya N."/>
            <person name="Kajale S."/>
            <person name="Sharma A."/>
        </authorList>
    </citation>
    <scope>NUCLEOTIDE SEQUENCE [LARGE SCALE GENOMIC DNA]</scope>
    <source>
        <strain evidence="2">LS1_29</strain>
    </source>
</reference>